<dbReference type="Proteomes" id="UP000319859">
    <property type="component" value="Unassembled WGS sequence"/>
</dbReference>
<dbReference type="AlphaFoldDB" id="A0A560EIY4"/>
<reference evidence="2 3" key="1">
    <citation type="submission" date="2019-06" db="EMBL/GenBank/DDBJ databases">
        <title>Genomic Encyclopedia of Type Strains, Phase IV (KMG-V): Genome sequencing to study the core and pangenomes of soil and plant-associated prokaryotes.</title>
        <authorList>
            <person name="Whitman W."/>
        </authorList>
    </citation>
    <scope>NUCLEOTIDE SEQUENCE [LARGE SCALE GENOMIC DNA]</scope>
    <source>
        <strain evidence="2 3">BR 11880</strain>
    </source>
</reference>
<dbReference type="RefSeq" id="WP_145754654.1">
    <property type="nucleotide sequence ID" value="NZ_VITN01000042.1"/>
</dbReference>
<dbReference type="OrthoDB" id="9803659at2"/>
<dbReference type="InterPro" id="IPR005090">
    <property type="entry name" value="RepC_N"/>
</dbReference>
<sequence length="331" mass="36992">MNSHDAQTFARSPESFRPTGARRLNLHMREAMARADSFEGVPRGDAKPLRFLAAFQEAEPYLGLPAHAFKLVSWLVKQTQSQDWEQGSRPIAWPSARRQAEFLNLSPARVKSLNRALFEAGIFVMRDNEQGKRYGRRGPDGRIIEAYGFDLSPLAVRFDEFIRLAAEAKAERERMRKLRSRITFARRSIRQAGEEMATLGLVMEGWATIEAQTAELVLAARRATHSEELALVVQSLERRKGDVDKWLGEASKPVNLDPEGVENEPHTTATNLSSNPLDTVIAHQGVVAASEAEPISPPPAPVAEMKLPVKPDQIPQLAPRFGRYLRQDRAA</sequence>
<gene>
    <name evidence="2" type="ORF">FBZ89_14222</name>
</gene>
<dbReference type="EMBL" id="VITN01000042">
    <property type="protein sequence ID" value="TWB09338.1"/>
    <property type="molecule type" value="Genomic_DNA"/>
</dbReference>
<name>A0A560EIY4_9PROT</name>
<feature type="non-terminal residue" evidence="2">
    <location>
        <position position="331"/>
    </location>
</feature>
<dbReference type="InterPro" id="IPR047611">
    <property type="entry name" value="RepABC_RepC"/>
</dbReference>
<evidence type="ECO:0000313" key="3">
    <source>
        <dbReference type="Proteomes" id="UP000319859"/>
    </source>
</evidence>
<dbReference type="Pfam" id="PF03428">
    <property type="entry name" value="RP-C"/>
    <property type="match status" value="1"/>
</dbReference>
<comment type="caution">
    <text evidence="2">The sequence shown here is derived from an EMBL/GenBank/DDBJ whole genome shotgun (WGS) entry which is preliminary data.</text>
</comment>
<dbReference type="NCBIfam" id="NF040974">
    <property type="entry name" value="RepABC_RepC"/>
    <property type="match status" value="1"/>
</dbReference>
<accession>A0A560EIY4</accession>
<protein>
    <submittedName>
        <fullName evidence="2">Replication initiation protein RepC</fullName>
    </submittedName>
</protein>
<proteinExistence type="predicted"/>
<evidence type="ECO:0000259" key="1">
    <source>
        <dbReference type="Pfam" id="PF03428"/>
    </source>
</evidence>
<feature type="domain" description="Plasmid replication protein C N-terminal" evidence="1">
    <location>
        <begin position="22"/>
        <end position="194"/>
    </location>
</feature>
<evidence type="ECO:0000313" key="2">
    <source>
        <dbReference type="EMBL" id="TWB09338.1"/>
    </source>
</evidence>
<organism evidence="2 3">
    <name type="scientific">Nitrospirillum amazonense</name>
    <dbReference type="NCBI Taxonomy" id="28077"/>
    <lineage>
        <taxon>Bacteria</taxon>
        <taxon>Pseudomonadati</taxon>
        <taxon>Pseudomonadota</taxon>
        <taxon>Alphaproteobacteria</taxon>
        <taxon>Rhodospirillales</taxon>
        <taxon>Azospirillaceae</taxon>
        <taxon>Nitrospirillum</taxon>
    </lineage>
</organism>